<proteinExistence type="predicted"/>
<dbReference type="EMBL" id="BGPR01016624">
    <property type="protein sequence ID" value="GBN73646.1"/>
    <property type="molecule type" value="Genomic_DNA"/>
</dbReference>
<sequence length="86" mass="9279">MFDDEEPAVLSREVSVEIVTQCSTFMAQLISSTELGTSSWDVSGFCDLAERLETWDLVLRHTGEHAGIYVGTESAHSHSDTGASGS</sequence>
<name>A0A4Y2RDY8_ARAVE</name>
<gene>
    <name evidence="1" type="ORF">AVEN_175464_1</name>
</gene>
<evidence type="ECO:0000313" key="2">
    <source>
        <dbReference type="Proteomes" id="UP000499080"/>
    </source>
</evidence>
<dbReference type="Proteomes" id="UP000499080">
    <property type="component" value="Unassembled WGS sequence"/>
</dbReference>
<accession>A0A4Y2RDY8</accession>
<keyword evidence="2" id="KW-1185">Reference proteome</keyword>
<organism evidence="1 2">
    <name type="scientific">Araneus ventricosus</name>
    <name type="common">Orbweaver spider</name>
    <name type="synonym">Epeira ventricosa</name>
    <dbReference type="NCBI Taxonomy" id="182803"/>
    <lineage>
        <taxon>Eukaryota</taxon>
        <taxon>Metazoa</taxon>
        <taxon>Ecdysozoa</taxon>
        <taxon>Arthropoda</taxon>
        <taxon>Chelicerata</taxon>
        <taxon>Arachnida</taxon>
        <taxon>Araneae</taxon>
        <taxon>Araneomorphae</taxon>
        <taxon>Entelegynae</taxon>
        <taxon>Araneoidea</taxon>
        <taxon>Araneidae</taxon>
        <taxon>Araneus</taxon>
    </lineage>
</organism>
<comment type="caution">
    <text evidence="1">The sequence shown here is derived from an EMBL/GenBank/DDBJ whole genome shotgun (WGS) entry which is preliminary data.</text>
</comment>
<evidence type="ECO:0000313" key="1">
    <source>
        <dbReference type="EMBL" id="GBN73646.1"/>
    </source>
</evidence>
<protein>
    <submittedName>
        <fullName evidence="1">Uncharacterized protein</fullName>
    </submittedName>
</protein>
<dbReference type="AlphaFoldDB" id="A0A4Y2RDY8"/>
<reference evidence="1 2" key="1">
    <citation type="journal article" date="2019" name="Sci. Rep.">
        <title>Orb-weaving spider Araneus ventricosus genome elucidates the spidroin gene catalogue.</title>
        <authorList>
            <person name="Kono N."/>
            <person name="Nakamura H."/>
            <person name="Ohtoshi R."/>
            <person name="Moran D.A.P."/>
            <person name="Shinohara A."/>
            <person name="Yoshida Y."/>
            <person name="Fujiwara M."/>
            <person name="Mori M."/>
            <person name="Tomita M."/>
            <person name="Arakawa K."/>
        </authorList>
    </citation>
    <scope>NUCLEOTIDE SEQUENCE [LARGE SCALE GENOMIC DNA]</scope>
</reference>